<dbReference type="CDD" id="cd00408">
    <property type="entry name" value="DHDPS-like"/>
    <property type="match status" value="1"/>
</dbReference>
<keyword evidence="6" id="KW-1185">Reference proteome</keyword>
<name>A0A3M8F867_9ACTN</name>
<feature type="binding site" evidence="4">
    <location>
        <position position="196"/>
    </location>
    <ligand>
        <name>pyruvate</name>
        <dbReference type="ChEBI" id="CHEBI:15361"/>
    </ligand>
</feature>
<dbReference type="SMART" id="SM01130">
    <property type="entry name" value="DHDPS"/>
    <property type="match status" value="1"/>
</dbReference>
<feature type="active site" description="Proton donor/acceptor" evidence="3">
    <location>
        <position position="127"/>
    </location>
</feature>
<evidence type="ECO:0000256" key="4">
    <source>
        <dbReference type="PIRSR" id="PIRSR001365-2"/>
    </source>
</evidence>
<proteinExistence type="inferred from homology"/>
<dbReference type="OrthoDB" id="9778880at2"/>
<dbReference type="PIRSF" id="PIRSF001365">
    <property type="entry name" value="DHDPS"/>
    <property type="match status" value="1"/>
</dbReference>
<dbReference type="AlphaFoldDB" id="A0A3M8F867"/>
<dbReference type="PANTHER" id="PTHR12128">
    <property type="entry name" value="DIHYDRODIPICOLINATE SYNTHASE"/>
    <property type="match status" value="1"/>
</dbReference>
<dbReference type="Pfam" id="PF00701">
    <property type="entry name" value="DHDPS"/>
    <property type="match status" value="1"/>
</dbReference>
<feature type="active site" description="Schiff-base intermediate with substrate" evidence="3">
    <location>
        <position position="155"/>
    </location>
</feature>
<dbReference type="PRINTS" id="PR00146">
    <property type="entry name" value="DHPICSNTHASE"/>
</dbReference>
<dbReference type="Gene3D" id="3.20.20.70">
    <property type="entry name" value="Aldolase class I"/>
    <property type="match status" value="1"/>
</dbReference>
<protein>
    <submittedName>
        <fullName evidence="5">Dihydrodipicolinate synthase family protein</fullName>
    </submittedName>
</protein>
<evidence type="ECO:0000256" key="2">
    <source>
        <dbReference type="PIRNR" id="PIRNR001365"/>
    </source>
</evidence>
<comment type="similarity">
    <text evidence="2">Belongs to the DapA family.</text>
</comment>
<evidence type="ECO:0000313" key="5">
    <source>
        <dbReference type="EMBL" id="RKM92081.1"/>
    </source>
</evidence>
<keyword evidence="1 2" id="KW-0456">Lyase</keyword>
<comment type="caution">
    <text evidence="5">The sequence shown here is derived from an EMBL/GenBank/DDBJ whole genome shotgun (WGS) entry which is preliminary data.</text>
</comment>
<evidence type="ECO:0000256" key="1">
    <source>
        <dbReference type="ARBA" id="ARBA00023239"/>
    </source>
</evidence>
<gene>
    <name evidence="5" type="ORF">SFRA_026405</name>
</gene>
<sequence length="287" mass="30407">MAATATPLRADLSVDFEAYADHVRQLIDSGCDGVVPNGSLGEYQTLSDEERARLVTTAVEAAGDGARVMAGVAAYGSTEARRWTEQAAEAGAGSVLLLPPNAYRADEVAVRAHYAEVARAGLPVVAYNNPYDTRTDLSPRLLATLHGEKSIVAVKEFTGDVRRAYEIAELAPGLDLLIGADDVLVELSLAGAVGWIAGFPNALPEACVTLYHAAAAGNLDMAMPLYRAMHPLLRWDSKPEFVQAIKLSMDVAGLHGGLCRPPRSPLSSEDRATVRAVTEKLLAEGLS</sequence>
<dbReference type="PANTHER" id="PTHR12128:SF72">
    <property type="entry name" value="DIHYDRODIPICOLINATE SYNTHASE"/>
    <property type="match status" value="1"/>
</dbReference>
<dbReference type="SUPFAM" id="SSF51569">
    <property type="entry name" value="Aldolase"/>
    <property type="match status" value="1"/>
</dbReference>
<dbReference type="InterPro" id="IPR002220">
    <property type="entry name" value="DapA-like"/>
</dbReference>
<evidence type="ECO:0000256" key="3">
    <source>
        <dbReference type="PIRSR" id="PIRSR001365-1"/>
    </source>
</evidence>
<reference evidence="5 6" key="1">
    <citation type="journal article" date="2014" name="Genome Announc.">
        <title>Draft Genome Sequence of Streptomyces fradiae ATCC 19609, a Strain Highly Sensitive to Antibiotics.</title>
        <authorList>
            <person name="Bekker O.B."/>
            <person name="Klimina K.M."/>
            <person name="Vatlin A.A."/>
            <person name="Zakharevich N.V."/>
            <person name="Kasianov A.S."/>
            <person name="Danilenko V.N."/>
        </authorList>
    </citation>
    <scope>NUCLEOTIDE SEQUENCE [LARGE SCALE GENOMIC DNA]</scope>
    <source>
        <strain evidence="5 6">ATCC 19609</strain>
    </source>
</reference>
<dbReference type="EMBL" id="JNAD02000015">
    <property type="protein sequence ID" value="RKM92081.1"/>
    <property type="molecule type" value="Genomic_DNA"/>
</dbReference>
<dbReference type="GO" id="GO:0008840">
    <property type="term" value="F:4-hydroxy-tetrahydrodipicolinate synthase activity"/>
    <property type="evidence" value="ECO:0007669"/>
    <property type="project" value="TreeGrafter"/>
</dbReference>
<organism evidence="5 6">
    <name type="scientific">Streptomyces xinghaiensis</name>
    <dbReference type="NCBI Taxonomy" id="1038928"/>
    <lineage>
        <taxon>Bacteria</taxon>
        <taxon>Bacillati</taxon>
        <taxon>Actinomycetota</taxon>
        <taxon>Actinomycetes</taxon>
        <taxon>Kitasatosporales</taxon>
        <taxon>Streptomycetaceae</taxon>
        <taxon>Streptomyces</taxon>
    </lineage>
</organism>
<dbReference type="Proteomes" id="UP000028058">
    <property type="component" value="Unassembled WGS sequence"/>
</dbReference>
<dbReference type="InterPro" id="IPR013785">
    <property type="entry name" value="Aldolase_TIM"/>
</dbReference>
<evidence type="ECO:0000313" key="6">
    <source>
        <dbReference type="Proteomes" id="UP000028058"/>
    </source>
</evidence>
<accession>A0A3M8F867</accession>